<dbReference type="eggNOG" id="ENOG502R6I8">
    <property type="taxonomic scope" value="Eukaryota"/>
</dbReference>
<reference evidence="2" key="3">
    <citation type="submission" date="2015-04" db="UniProtKB">
        <authorList>
            <consortium name="EnsemblPlants"/>
        </authorList>
    </citation>
    <scope>IDENTIFICATION</scope>
</reference>
<dbReference type="HOGENOM" id="CLU_1605681_0_0_1"/>
<dbReference type="EnsemblPlants" id="LPERR03G28570.1">
    <property type="protein sequence ID" value="LPERR03G28570.1"/>
    <property type="gene ID" value="LPERR03G28570"/>
</dbReference>
<evidence type="ECO:0000313" key="2">
    <source>
        <dbReference type="EnsemblPlants" id="LPERR03G28570.1"/>
    </source>
</evidence>
<dbReference type="Pfam" id="PF07893">
    <property type="entry name" value="DUF1668"/>
    <property type="match status" value="1"/>
</dbReference>
<proteinExistence type="predicted"/>
<sequence>MPFTGRAYFDRELDAWVGLSGDDDHHSGHICACDVAAPSDGSSPAWKVSKENLFSEVETEKDMGATLLCIGRGKYCLVQCVGVVIEDDDDGDEEERNYYSEKTEDDDDDDKELARPCRFSYRVSTFSLRYDKNGDLTTGGSHRQRVRYYKLPKEASPDCFHNPVAFWM</sequence>
<name>A0A0D9VYY8_9ORYZ</name>
<accession>A0A0D9VYY8</accession>
<reference evidence="2 3" key="1">
    <citation type="submission" date="2012-08" db="EMBL/GenBank/DDBJ databases">
        <title>Oryza genome evolution.</title>
        <authorList>
            <person name="Wing R.A."/>
        </authorList>
    </citation>
    <scope>NUCLEOTIDE SEQUENCE</scope>
</reference>
<organism evidence="2 3">
    <name type="scientific">Leersia perrieri</name>
    <dbReference type="NCBI Taxonomy" id="77586"/>
    <lineage>
        <taxon>Eukaryota</taxon>
        <taxon>Viridiplantae</taxon>
        <taxon>Streptophyta</taxon>
        <taxon>Embryophyta</taxon>
        <taxon>Tracheophyta</taxon>
        <taxon>Spermatophyta</taxon>
        <taxon>Magnoliopsida</taxon>
        <taxon>Liliopsida</taxon>
        <taxon>Poales</taxon>
        <taxon>Poaceae</taxon>
        <taxon>BOP clade</taxon>
        <taxon>Oryzoideae</taxon>
        <taxon>Oryzeae</taxon>
        <taxon>Oryzinae</taxon>
        <taxon>Leersia</taxon>
    </lineage>
</organism>
<dbReference type="AlphaFoldDB" id="A0A0D9VYY8"/>
<dbReference type="Proteomes" id="UP000032180">
    <property type="component" value="Chromosome 3"/>
</dbReference>
<keyword evidence="3" id="KW-1185">Reference proteome</keyword>
<feature type="region of interest" description="Disordered" evidence="1">
    <location>
        <begin position="90"/>
        <end position="112"/>
    </location>
</feature>
<reference evidence="3" key="2">
    <citation type="submission" date="2013-12" db="EMBL/GenBank/DDBJ databases">
        <authorList>
            <person name="Yu Y."/>
            <person name="Lee S."/>
            <person name="de Baynast K."/>
            <person name="Wissotski M."/>
            <person name="Liu L."/>
            <person name="Talag J."/>
            <person name="Goicoechea J."/>
            <person name="Angelova A."/>
            <person name="Jetty R."/>
            <person name="Kudrna D."/>
            <person name="Golser W."/>
            <person name="Rivera L."/>
            <person name="Zhang J."/>
            <person name="Wing R."/>
        </authorList>
    </citation>
    <scope>NUCLEOTIDE SEQUENCE</scope>
</reference>
<evidence type="ECO:0000256" key="1">
    <source>
        <dbReference type="SAM" id="MobiDB-lite"/>
    </source>
</evidence>
<protein>
    <submittedName>
        <fullName evidence="2">Uncharacterized protein</fullName>
    </submittedName>
</protein>
<dbReference type="InterPro" id="IPR012871">
    <property type="entry name" value="DUF1668_ORYSA"/>
</dbReference>
<dbReference type="PANTHER" id="PTHR33085:SF62">
    <property type="entry name" value="OS03G0632600 PROTEIN"/>
    <property type="match status" value="1"/>
</dbReference>
<evidence type="ECO:0000313" key="3">
    <source>
        <dbReference type="Proteomes" id="UP000032180"/>
    </source>
</evidence>
<dbReference type="Gramene" id="LPERR03G28570.1">
    <property type="protein sequence ID" value="LPERR03G28570.1"/>
    <property type="gene ID" value="LPERR03G28570"/>
</dbReference>
<dbReference type="PANTHER" id="PTHR33085">
    <property type="entry name" value="OS12G0113100 PROTEIN-RELATED"/>
    <property type="match status" value="1"/>
</dbReference>